<dbReference type="GO" id="GO:0008270">
    <property type="term" value="F:zinc ion binding"/>
    <property type="evidence" value="ECO:0007669"/>
    <property type="project" value="InterPro"/>
</dbReference>
<dbReference type="InterPro" id="IPR001878">
    <property type="entry name" value="Znf_CCHC"/>
</dbReference>
<dbReference type="Proteomes" id="UP000075840">
    <property type="component" value="Unassembled WGS sequence"/>
</dbReference>
<protein>
    <submittedName>
        <fullName evidence="1">Uncharacterized protein</fullName>
    </submittedName>
</protein>
<dbReference type="VEuPathDB" id="VectorBase:AARA012090"/>
<dbReference type="EMBL" id="APCN01009802">
    <property type="status" value="NOT_ANNOTATED_CDS"/>
    <property type="molecule type" value="Genomic_DNA"/>
</dbReference>
<dbReference type="SUPFAM" id="SSF57756">
    <property type="entry name" value="Retrovirus zinc finger-like domains"/>
    <property type="match status" value="1"/>
</dbReference>
<reference evidence="1" key="1">
    <citation type="submission" date="2022-08" db="UniProtKB">
        <authorList>
            <consortium name="EnsemblMetazoa"/>
        </authorList>
    </citation>
    <scope>IDENTIFICATION</scope>
    <source>
        <strain evidence="1">Dongola</strain>
    </source>
</reference>
<accession>A0A182IER3</accession>
<keyword evidence="2" id="KW-1185">Reference proteome</keyword>
<proteinExistence type="predicted"/>
<dbReference type="SMART" id="SM00343">
    <property type="entry name" value="ZnF_C2HC"/>
    <property type="match status" value="2"/>
</dbReference>
<sequence length="99" mass="10753">MRSLERTAVAATTSMWERRDVGHSVCLVRSAPKQQRSAVRCFRCLERGHTTADCRGEDRSGLCLRCGAADHRAATCTKDPKCIVCGGPHRIAAPMCPGP</sequence>
<dbReference type="EnsemblMetazoa" id="AARA012090-RA">
    <property type="protein sequence ID" value="AARA012090-PA"/>
    <property type="gene ID" value="AARA012090"/>
</dbReference>
<organism evidence="1 2">
    <name type="scientific">Anopheles arabiensis</name>
    <name type="common">Mosquito</name>
    <dbReference type="NCBI Taxonomy" id="7173"/>
    <lineage>
        <taxon>Eukaryota</taxon>
        <taxon>Metazoa</taxon>
        <taxon>Ecdysozoa</taxon>
        <taxon>Arthropoda</taxon>
        <taxon>Hexapoda</taxon>
        <taxon>Insecta</taxon>
        <taxon>Pterygota</taxon>
        <taxon>Neoptera</taxon>
        <taxon>Endopterygota</taxon>
        <taxon>Diptera</taxon>
        <taxon>Nematocera</taxon>
        <taxon>Culicoidea</taxon>
        <taxon>Culicidae</taxon>
        <taxon>Anophelinae</taxon>
        <taxon>Anopheles</taxon>
    </lineage>
</organism>
<evidence type="ECO:0000313" key="2">
    <source>
        <dbReference type="Proteomes" id="UP000075840"/>
    </source>
</evidence>
<dbReference type="AlphaFoldDB" id="A0A182IER3"/>
<dbReference type="InterPro" id="IPR036875">
    <property type="entry name" value="Znf_CCHC_sf"/>
</dbReference>
<evidence type="ECO:0000313" key="1">
    <source>
        <dbReference type="EnsemblMetazoa" id="AARA012090-PA"/>
    </source>
</evidence>
<dbReference type="Gene3D" id="4.10.60.10">
    <property type="entry name" value="Zinc finger, CCHC-type"/>
    <property type="match status" value="1"/>
</dbReference>
<dbReference type="GO" id="GO:0003676">
    <property type="term" value="F:nucleic acid binding"/>
    <property type="evidence" value="ECO:0007669"/>
    <property type="project" value="InterPro"/>
</dbReference>
<name>A0A182IER3_ANOAR</name>
<dbReference type="VEuPathDB" id="VectorBase:AARA21_006045"/>
<dbReference type="PROSITE" id="PS50158">
    <property type="entry name" value="ZF_CCHC"/>
    <property type="match status" value="1"/>
</dbReference>